<accession>A0ABY5SGJ1</accession>
<proteinExistence type="predicted"/>
<gene>
    <name evidence="1" type="ORF">L1F29_15265</name>
</gene>
<organism evidence="1 2">
    <name type="scientific">Paenibacillus spongiae</name>
    <dbReference type="NCBI Taxonomy" id="2909671"/>
    <lineage>
        <taxon>Bacteria</taxon>
        <taxon>Bacillati</taxon>
        <taxon>Bacillota</taxon>
        <taxon>Bacilli</taxon>
        <taxon>Bacillales</taxon>
        <taxon>Paenibacillaceae</taxon>
        <taxon>Paenibacillus</taxon>
    </lineage>
</organism>
<evidence type="ECO:0008006" key="3">
    <source>
        <dbReference type="Google" id="ProtNLM"/>
    </source>
</evidence>
<evidence type="ECO:0000313" key="1">
    <source>
        <dbReference type="EMBL" id="UVI33111.1"/>
    </source>
</evidence>
<dbReference type="Proteomes" id="UP001057877">
    <property type="component" value="Chromosome"/>
</dbReference>
<reference evidence="1" key="1">
    <citation type="submission" date="2022-01" db="EMBL/GenBank/DDBJ databases">
        <title>Paenibacillus spongiae sp. nov., isolated from marine sponge.</title>
        <authorList>
            <person name="Li Z."/>
            <person name="Zhang M."/>
        </authorList>
    </citation>
    <scope>NUCLEOTIDE SEQUENCE</scope>
    <source>
        <strain evidence="1">PHS-Z3</strain>
    </source>
</reference>
<evidence type="ECO:0000313" key="2">
    <source>
        <dbReference type="Proteomes" id="UP001057877"/>
    </source>
</evidence>
<dbReference type="EMBL" id="CP091430">
    <property type="protein sequence ID" value="UVI33111.1"/>
    <property type="molecule type" value="Genomic_DNA"/>
</dbReference>
<protein>
    <recommendedName>
        <fullName evidence="3">Nucleotidyltransferase family protein</fullName>
    </recommendedName>
</protein>
<dbReference type="RefSeq" id="WP_258389164.1">
    <property type="nucleotide sequence ID" value="NZ_CP091430.1"/>
</dbReference>
<keyword evidence="2" id="KW-1185">Reference proteome</keyword>
<name>A0ABY5SGJ1_9BACL</name>
<sequence length="193" mass="22355">MYHLQQADKKLIIAKQILHDLNLLHLWSAVGEPKLVGAIAYNLIVNPDIDMEIYCDRPDAASGFQVLEQCVRNPHVIAARYSNHLHNENQGIYFQLRYKHEDDSIWKIDMWLLAHDHPGPCAKDLVEPLSRALTDATREAILTIKEQIRLNGDSIASIRIYEAVIDYNIRTYKAFMDWHSKNNDQGLTIWKPR</sequence>